<feature type="transmembrane region" description="Helical" evidence="8">
    <location>
        <begin position="42"/>
        <end position="63"/>
    </location>
</feature>
<organism evidence="9 10">
    <name type="scientific">Bacillus swezeyi</name>
    <dbReference type="NCBI Taxonomy" id="1925020"/>
    <lineage>
        <taxon>Bacteria</taxon>
        <taxon>Bacillati</taxon>
        <taxon>Bacillota</taxon>
        <taxon>Bacilli</taxon>
        <taxon>Bacillales</taxon>
        <taxon>Bacillaceae</taxon>
        <taxon>Bacillus</taxon>
    </lineage>
</organism>
<keyword evidence="6 8" id="KW-0472">Membrane</keyword>
<reference evidence="9 10" key="1">
    <citation type="submission" date="2017-01" db="EMBL/GenBank/DDBJ databases">
        <title>Bacillus phylogenomics.</title>
        <authorList>
            <person name="Dunlap C."/>
        </authorList>
    </citation>
    <scope>NUCLEOTIDE SEQUENCE [LARGE SCALE GENOMIC DNA]</scope>
    <source>
        <strain evidence="9 10">NRRL B-41282</strain>
    </source>
</reference>
<protein>
    <submittedName>
        <fullName evidence="9">Uracil/xanthine transporter</fullName>
    </submittedName>
</protein>
<feature type="transmembrane region" description="Helical" evidence="8">
    <location>
        <begin position="128"/>
        <end position="149"/>
    </location>
</feature>
<dbReference type="PANTHER" id="PTHR42810:SF6">
    <property type="entry name" value="PURINE PERMEASE YBBY-RELATED"/>
    <property type="match status" value="1"/>
</dbReference>
<comment type="caution">
    <text evidence="9">The sequence shown here is derived from an EMBL/GenBank/DDBJ whole genome shotgun (WGS) entry which is preliminary data.</text>
</comment>
<keyword evidence="5 8" id="KW-1133">Transmembrane helix</keyword>
<proteinExistence type="inferred from homology"/>
<dbReference type="PANTHER" id="PTHR42810">
    <property type="entry name" value="PURINE PERMEASE C1399.01C-RELATED"/>
    <property type="match status" value="1"/>
</dbReference>
<evidence type="ECO:0000313" key="9">
    <source>
        <dbReference type="EMBL" id="OMI06229.1"/>
    </source>
</evidence>
<evidence type="ECO:0000256" key="7">
    <source>
        <dbReference type="SAM" id="MobiDB-lite"/>
    </source>
</evidence>
<evidence type="ECO:0000256" key="5">
    <source>
        <dbReference type="ARBA" id="ARBA00022989"/>
    </source>
</evidence>
<feature type="transmembrane region" description="Helical" evidence="8">
    <location>
        <begin position="404"/>
        <end position="422"/>
    </location>
</feature>
<accession>A0A1R1QNJ3</accession>
<feature type="transmembrane region" description="Helical" evidence="8">
    <location>
        <begin position="196"/>
        <end position="212"/>
    </location>
</feature>
<feature type="transmembrane region" description="Helical" evidence="8">
    <location>
        <begin position="342"/>
        <end position="359"/>
    </location>
</feature>
<dbReference type="GO" id="GO:0005886">
    <property type="term" value="C:plasma membrane"/>
    <property type="evidence" value="ECO:0007669"/>
    <property type="project" value="TreeGrafter"/>
</dbReference>
<feature type="transmembrane region" description="Helical" evidence="8">
    <location>
        <begin position="75"/>
        <end position="96"/>
    </location>
</feature>
<keyword evidence="3" id="KW-0813">Transport</keyword>
<evidence type="ECO:0000256" key="4">
    <source>
        <dbReference type="ARBA" id="ARBA00022692"/>
    </source>
</evidence>
<evidence type="ECO:0000313" key="10">
    <source>
        <dbReference type="Proteomes" id="UP000187367"/>
    </source>
</evidence>
<evidence type="ECO:0000256" key="1">
    <source>
        <dbReference type="ARBA" id="ARBA00004141"/>
    </source>
</evidence>
<feature type="transmembrane region" description="Helical" evidence="8">
    <location>
        <begin position="278"/>
        <end position="297"/>
    </location>
</feature>
<feature type="transmembrane region" description="Helical" evidence="8">
    <location>
        <begin position="379"/>
        <end position="397"/>
    </location>
</feature>
<feature type="compositionally biased region" description="Basic and acidic residues" evidence="7">
    <location>
        <begin position="430"/>
        <end position="443"/>
    </location>
</feature>
<dbReference type="RefSeq" id="WP_076761455.1">
    <property type="nucleotide sequence ID" value="NZ_JARMMK010000001.1"/>
</dbReference>
<sequence>MTKLLKIEHWLGGFQWLFFLFTNTVVIPITIGVAFQLPHEKLIPLIQFSFLFTGLASILQALFGHKRSIMEGQSGLWWGVILSVSYAAPSQGLSLLEVGGSLSVGIVISGLITVVIGLSGLSQFISKWFTHGVMAVFMLLLAVRLNTIFLKGMLGIPFGANSQTPQIDIPVFLLSSVVAAFVIIFSIKVSPTIGKYSLLIGIIGGWVLYSLLFDQEDALQVTGGINFEFFPLGAPSFDAGLIILAVIAGLLNTSNTFGALKGTEDIYQTKTSMKQYRLSFTISGLFVMIAGLFGMVPYAPYVSSIGFLNQTKISDRLPFMIGGAIFMLMGVIPAISNMMAKLPLSIGSAVLFVTYLHLLQSSLQYFAQIQLTSANLYRLAVPLFVGICFMSFPSSYFESVPGILRPLVSSGLLVGILLSLIIENSQAKTSPEKKENKKDDFVKGGKIRKS</sequence>
<evidence type="ECO:0000256" key="6">
    <source>
        <dbReference type="ARBA" id="ARBA00023136"/>
    </source>
</evidence>
<dbReference type="AlphaFoldDB" id="A0A1R1RVP0"/>
<evidence type="ECO:0000256" key="8">
    <source>
        <dbReference type="SAM" id="Phobius"/>
    </source>
</evidence>
<gene>
    <name evidence="9" type="ORF">BW143_09905</name>
</gene>
<feature type="transmembrane region" description="Helical" evidence="8">
    <location>
        <begin position="232"/>
        <end position="251"/>
    </location>
</feature>
<dbReference type="NCBIfam" id="NF037981">
    <property type="entry name" value="NCS2_1"/>
    <property type="match status" value="1"/>
</dbReference>
<feature type="region of interest" description="Disordered" evidence="7">
    <location>
        <begin position="428"/>
        <end position="450"/>
    </location>
</feature>
<comment type="similarity">
    <text evidence="2">Belongs to the nucleobase:cation symporter-2 (NCS2) (TC 2.A.40) family.</text>
</comment>
<feature type="transmembrane region" description="Helical" evidence="8">
    <location>
        <begin position="169"/>
        <end position="189"/>
    </location>
</feature>
<dbReference type="EMBL" id="MTJL01000016">
    <property type="protein sequence ID" value="OMI06229.1"/>
    <property type="molecule type" value="Genomic_DNA"/>
</dbReference>
<evidence type="ECO:0000256" key="2">
    <source>
        <dbReference type="ARBA" id="ARBA00008821"/>
    </source>
</evidence>
<feature type="transmembrane region" description="Helical" evidence="8">
    <location>
        <begin position="317"/>
        <end position="335"/>
    </location>
</feature>
<dbReference type="Proteomes" id="UP000187367">
    <property type="component" value="Unassembled WGS sequence"/>
</dbReference>
<dbReference type="InterPro" id="IPR006043">
    <property type="entry name" value="NCS2"/>
</dbReference>
<keyword evidence="10" id="KW-1185">Reference proteome</keyword>
<comment type="subcellular location">
    <subcellularLocation>
        <location evidence="1">Membrane</location>
        <topology evidence="1">Multi-pass membrane protein</topology>
    </subcellularLocation>
</comment>
<dbReference type="GO" id="GO:0042907">
    <property type="term" value="F:xanthine transmembrane transporter activity"/>
    <property type="evidence" value="ECO:0007669"/>
    <property type="project" value="TreeGrafter"/>
</dbReference>
<feature type="transmembrane region" description="Helical" evidence="8">
    <location>
        <begin position="12"/>
        <end position="36"/>
    </location>
</feature>
<feature type="transmembrane region" description="Helical" evidence="8">
    <location>
        <begin position="102"/>
        <end position="121"/>
    </location>
</feature>
<dbReference type="OrthoDB" id="5597247at2"/>
<dbReference type="Pfam" id="PF00860">
    <property type="entry name" value="Xan_ur_permease"/>
    <property type="match status" value="1"/>
</dbReference>
<accession>A0A1R1RVP0</accession>
<name>A0A1R1RVP0_9BACI</name>
<evidence type="ECO:0000256" key="3">
    <source>
        <dbReference type="ARBA" id="ARBA00022448"/>
    </source>
</evidence>
<keyword evidence="4 8" id="KW-0812">Transmembrane</keyword>
<dbReference type="NCBIfam" id="NF008502">
    <property type="entry name" value="PRK11412.1"/>
    <property type="match status" value="1"/>
</dbReference>